<feature type="transmembrane region" description="Helical" evidence="6">
    <location>
        <begin position="206"/>
        <end position="224"/>
    </location>
</feature>
<evidence type="ECO:0000256" key="1">
    <source>
        <dbReference type="ARBA" id="ARBA00004651"/>
    </source>
</evidence>
<feature type="transmembrane region" description="Helical" evidence="6">
    <location>
        <begin position="295"/>
        <end position="313"/>
    </location>
</feature>
<feature type="transmembrane region" description="Helical" evidence="6">
    <location>
        <begin position="21"/>
        <end position="45"/>
    </location>
</feature>
<keyword evidence="8" id="KW-1185">Reference proteome</keyword>
<gene>
    <name evidence="7" type="ORF">GK091_23725</name>
</gene>
<sequence length="459" mass="50885">MKTGLLFAKFTRSGGISARSLLIYQNVFQSVFVKGLGIVIGFLTIPLTLSYVSVGDFGIWMTITFMTSWFSLVDVSFGNGLRNSLVLFFSTGDTKTARSYVSTIYFLSGIIALVLIGGVVLIGHYLSWTTLLTIRSDNPDQVNRIITYTLVSFSVQLFFKPINSILLADQKAALVSWILLIINLLTIAIIYIGASYLDKSLVTIAHIYNLIPIAVFSLISLYFFTRTYADIAPDFASVDLSLSRELFSMGGQFFVLQLVSVLVFTSGGLFISYFLGSDRVGPYSIANKYFSVITVLYSIIITPYWSAFTDAYVKQDRLWIQHTLRQLNRISAGMTGLGVLMLLASNTVFSLWIGPRIHIPYDLSVSLLFYVASFLFLSNYNSLINGTGKIRALVYASVVGVVLYLLVNVALFRWLDVGPASVVIAGTIWNVALLLLCLIEYKNLMRSMSSGRINDQAHA</sequence>
<keyword evidence="3 6" id="KW-0812">Transmembrane</keyword>
<dbReference type="Pfam" id="PF01943">
    <property type="entry name" value="Polysacc_synt"/>
    <property type="match status" value="1"/>
</dbReference>
<keyword evidence="4 6" id="KW-1133">Transmembrane helix</keyword>
<comment type="caution">
    <text evidence="7">The sequence shown here is derived from an EMBL/GenBank/DDBJ whole genome shotgun (WGS) entry which is preliminary data.</text>
</comment>
<feature type="transmembrane region" description="Helical" evidence="6">
    <location>
        <begin position="392"/>
        <end position="414"/>
    </location>
</feature>
<dbReference type="AlphaFoldDB" id="A0A6M0INL2"/>
<dbReference type="InterPro" id="IPR002797">
    <property type="entry name" value="Polysacc_synth"/>
</dbReference>
<dbReference type="GO" id="GO:0005886">
    <property type="term" value="C:plasma membrane"/>
    <property type="evidence" value="ECO:0007669"/>
    <property type="project" value="UniProtKB-SubCell"/>
</dbReference>
<evidence type="ECO:0000313" key="7">
    <source>
        <dbReference type="EMBL" id="NEU69910.1"/>
    </source>
</evidence>
<feature type="transmembrane region" description="Helical" evidence="6">
    <location>
        <begin position="253"/>
        <end position="275"/>
    </location>
</feature>
<organism evidence="7 8">
    <name type="scientific">Spirosoma agri</name>
    <dbReference type="NCBI Taxonomy" id="1987381"/>
    <lineage>
        <taxon>Bacteria</taxon>
        <taxon>Pseudomonadati</taxon>
        <taxon>Bacteroidota</taxon>
        <taxon>Cytophagia</taxon>
        <taxon>Cytophagales</taxon>
        <taxon>Cytophagaceae</taxon>
        <taxon>Spirosoma</taxon>
    </lineage>
</organism>
<feature type="transmembrane region" description="Helical" evidence="6">
    <location>
        <begin position="334"/>
        <end position="353"/>
    </location>
</feature>
<keyword evidence="5 6" id="KW-0472">Membrane</keyword>
<dbReference type="PANTHER" id="PTHR30250:SF26">
    <property type="entry name" value="PSMA PROTEIN"/>
    <property type="match status" value="1"/>
</dbReference>
<protein>
    <submittedName>
        <fullName evidence="7">Oligosaccharide flippase family protein</fullName>
    </submittedName>
</protein>
<feature type="transmembrane region" description="Helical" evidence="6">
    <location>
        <begin position="174"/>
        <end position="194"/>
    </location>
</feature>
<evidence type="ECO:0000256" key="6">
    <source>
        <dbReference type="SAM" id="Phobius"/>
    </source>
</evidence>
<dbReference type="EMBL" id="JAAGNZ010000002">
    <property type="protein sequence ID" value="NEU69910.1"/>
    <property type="molecule type" value="Genomic_DNA"/>
</dbReference>
<keyword evidence="2" id="KW-1003">Cell membrane</keyword>
<feature type="transmembrane region" description="Helical" evidence="6">
    <location>
        <begin position="145"/>
        <end position="162"/>
    </location>
</feature>
<dbReference type="InterPro" id="IPR050833">
    <property type="entry name" value="Poly_Biosynth_Transport"/>
</dbReference>
<feature type="transmembrane region" description="Helical" evidence="6">
    <location>
        <begin position="420"/>
        <end position="439"/>
    </location>
</feature>
<accession>A0A6M0INL2</accession>
<evidence type="ECO:0000256" key="5">
    <source>
        <dbReference type="ARBA" id="ARBA00023136"/>
    </source>
</evidence>
<reference evidence="7 8" key="1">
    <citation type="submission" date="2020-02" db="EMBL/GenBank/DDBJ databases">
        <title>Draft genome sequence of two Spirosoma agri KCTC 52727 and Spirosoma terrae KCTC 52035.</title>
        <authorList>
            <person name="Rojas J."/>
            <person name="Ambika Manirajan B."/>
            <person name="Ratering S."/>
            <person name="Suarez C."/>
            <person name="Schnell S."/>
        </authorList>
    </citation>
    <scope>NUCLEOTIDE SEQUENCE [LARGE SCALE GENOMIC DNA]</scope>
    <source>
        <strain evidence="7 8">KCTC 52727</strain>
    </source>
</reference>
<name>A0A6M0INL2_9BACT</name>
<comment type="subcellular location">
    <subcellularLocation>
        <location evidence="1">Cell membrane</location>
        <topology evidence="1">Multi-pass membrane protein</topology>
    </subcellularLocation>
</comment>
<feature type="transmembrane region" description="Helical" evidence="6">
    <location>
        <begin position="359"/>
        <end position="380"/>
    </location>
</feature>
<dbReference type="PANTHER" id="PTHR30250">
    <property type="entry name" value="PST FAMILY PREDICTED COLANIC ACID TRANSPORTER"/>
    <property type="match status" value="1"/>
</dbReference>
<feature type="transmembrane region" description="Helical" evidence="6">
    <location>
        <begin position="57"/>
        <end position="77"/>
    </location>
</feature>
<dbReference type="Proteomes" id="UP000477386">
    <property type="component" value="Unassembled WGS sequence"/>
</dbReference>
<dbReference type="RefSeq" id="WP_164042688.1">
    <property type="nucleotide sequence ID" value="NZ_JAAGNZ010000002.1"/>
</dbReference>
<evidence type="ECO:0000256" key="4">
    <source>
        <dbReference type="ARBA" id="ARBA00022989"/>
    </source>
</evidence>
<evidence type="ECO:0000256" key="2">
    <source>
        <dbReference type="ARBA" id="ARBA00022475"/>
    </source>
</evidence>
<evidence type="ECO:0000313" key="8">
    <source>
        <dbReference type="Proteomes" id="UP000477386"/>
    </source>
</evidence>
<evidence type="ECO:0000256" key="3">
    <source>
        <dbReference type="ARBA" id="ARBA00022692"/>
    </source>
</evidence>
<proteinExistence type="predicted"/>
<feature type="transmembrane region" description="Helical" evidence="6">
    <location>
        <begin position="104"/>
        <end position="125"/>
    </location>
</feature>